<gene>
    <name evidence="3" type="ORF">SAMN04488548_1343156</name>
</gene>
<feature type="domain" description="AMP-dependent synthetase/ligase" evidence="1">
    <location>
        <begin position="10"/>
        <end position="361"/>
    </location>
</feature>
<dbReference type="PANTHER" id="PTHR43767">
    <property type="entry name" value="LONG-CHAIN-FATTY-ACID--COA LIGASE"/>
    <property type="match status" value="1"/>
</dbReference>
<dbReference type="PROSITE" id="PS00455">
    <property type="entry name" value="AMP_BINDING"/>
    <property type="match status" value="1"/>
</dbReference>
<dbReference type="InterPro" id="IPR020845">
    <property type="entry name" value="AMP-binding_CS"/>
</dbReference>
<evidence type="ECO:0000313" key="3">
    <source>
        <dbReference type="EMBL" id="SDU67027.1"/>
    </source>
</evidence>
<evidence type="ECO:0000259" key="1">
    <source>
        <dbReference type="Pfam" id="PF00501"/>
    </source>
</evidence>
<dbReference type="InterPro" id="IPR025110">
    <property type="entry name" value="AMP-bd_C"/>
</dbReference>
<name>A0A1H2KE87_9ACTN</name>
<dbReference type="OrthoDB" id="9803968at2"/>
<evidence type="ECO:0000313" key="4">
    <source>
        <dbReference type="Proteomes" id="UP000183180"/>
    </source>
</evidence>
<dbReference type="InterPro" id="IPR050237">
    <property type="entry name" value="ATP-dep_AMP-bd_enzyme"/>
</dbReference>
<reference evidence="3 4" key="1">
    <citation type="submission" date="2016-10" db="EMBL/GenBank/DDBJ databases">
        <authorList>
            <person name="de Groot N.N."/>
        </authorList>
    </citation>
    <scope>NUCLEOTIDE SEQUENCE [LARGE SCALE GENOMIC DNA]</scope>
    <source>
        <strain evidence="3 4">DSM 44215</strain>
    </source>
</reference>
<dbReference type="RefSeq" id="WP_074851855.1">
    <property type="nucleotide sequence ID" value="NZ_FNLM01000034.1"/>
</dbReference>
<dbReference type="STRING" id="158898.SAMN04488548_1343156"/>
<dbReference type="PANTHER" id="PTHR43767:SF1">
    <property type="entry name" value="NONRIBOSOMAL PEPTIDE SYNTHASE PES1 (EUROFUNG)-RELATED"/>
    <property type="match status" value="1"/>
</dbReference>
<dbReference type="Pfam" id="PF00501">
    <property type="entry name" value="AMP-binding"/>
    <property type="match status" value="1"/>
</dbReference>
<dbReference type="Proteomes" id="UP000183180">
    <property type="component" value="Unassembled WGS sequence"/>
</dbReference>
<dbReference type="InterPro" id="IPR042099">
    <property type="entry name" value="ANL_N_sf"/>
</dbReference>
<dbReference type="AlphaFoldDB" id="A0A1H2KE87"/>
<evidence type="ECO:0000259" key="2">
    <source>
        <dbReference type="Pfam" id="PF13193"/>
    </source>
</evidence>
<accession>A0A1H2KE87</accession>
<proteinExistence type="predicted"/>
<organism evidence="3 4">
    <name type="scientific">Gordonia westfalica</name>
    <dbReference type="NCBI Taxonomy" id="158898"/>
    <lineage>
        <taxon>Bacteria</taxon>
        <taxon>Bacillati</taxon>
        <taxon>Actinomycetota</taxon>
        <taxon>Actinomycetes</taxon>
        <taxon>Mycobacteriales</taxon>
        <taxon>Gordoniaceae</taxon>
        <taxon>Gordonia</taxon>
    </lineage>
</organism>
<dbReference type="InterPro" id="IPR045851">
    <property type="entry name" value="AMP-bd_C_sf"/>
</dbReference>
<dbReference type="Gene3D" id="3.40.50.12780">
    <property type="entry name" value="N-terminal domain of ligase-like"/>
    <property type="match status" value="1"/>
</dbReference>
<sequence length="506" mass="53883">MTTTIGKALDWWARTKGDTTAVVFSGSEISYRELRDWSSRIARLLVEGNGVAPGARVGLLGPNSLEWPVAALGALKSGGVLVPLNSRYRPAELRKIADDAGIGVVIVAPGFEQLAEDTAAIGAPFSVVTYAELEALRAGGADDFRVDLEPDEPTTVLFTSGSTGLSKGVILTNRTLMSIVFENTLTEEGFRPGTTTLLVLPLAFTPGLVYGLLITTVLGGTLVVEPELNPSNAVKLLEKHSVEAIFGVPLIFEAISRAPEFADADLSALKTAIVGGAAVPVPLLKRWADKGVLLRQIYGMTEAGGVATATIREEAFEFPDRCGTGSIFTEVKVFNDKGEEAAPGEAGELVVRGPGVTPGYWNDPETSAQALRGGWLHSGDLGEADEDGRVKFVDRLKDLIISGGINISPVELEIAIGAIEGVQEVAVIAANDDRFGETPAAIVTAAADVDEKTIVEHCQKVLADFKVPRYVVIRQDPLPRLPSGKIAKTVIRDEYKDVDTRFDRVR</sequence>
<dbReference type="GO" id="GO:0016878">
    <property type="term" value="F:acid-thiol ligase activity"/>
    <property type="evidence" value="ECO:0007669"/>
    <property type="project" value="UniProtKB-ARBA"/>
</dbReference>
<dbReference type="EMBL" id="FNLM01000034">
    <property type="protein sequence ID" value="SDU67027.1"/>
    <property type="molecule type" value="Genomic_DNA"/>
</dbReference>
<dbReference type="SUPFAM" id="SSF56801">
    <property type="entry name" value="Acetyl-CoA synthetase-like"/>
    <property type="match status" value="1"/>
</dbReference>
<dbReference type="Pfam" id="PF13193">
    <property type="entry name" value="AMP-binding_C"/>
    <property type="match status" value="1"/>
</dbReference>
<dbReference type="InterPro" id="IPR000873">
    <property type="entry name" value="AMP-dep_synth/lig_dom"/>
</dbReference>
<protein>
    <submittedName>
        <fullName evidence="3">Fatty-acyl-CoA synthase</fullName>
    </submittedName>
</protein>
<feature type="domain" description="AMP-binding enzyme C-terminal" evidence="2">
    <location>
        <begin position="411"/>
        <end position="485"/>
    </location>
</feature>
<dbReference type="Gene3D" id="3.30.300.30">
    <property type="match status" value="1"/>
</dbReference>